<dbReference type="SUPFAM" id="SSF103473">
    <property type="entry name" value="MFS general substrate transporter"/>
    <property type="match status" value="1"/>
</dbReference>
<feature type="transmembrane region" description="Helical" evidence="7">
    <location>
        <begin position="300"/>
        <end position="327"/>
    </location>
</feature>
<evidence type="ECO:0000256" key="2">
    <source>
        <dbReference type="ARBA" id="ARBA00022448"/>
    </source>
</evidence>
<sequence>MMFFNRKGQSRKKREPWEQNLFVLWFGTFIAGVAFSEIMPFLSLYVNTLGDFSKSQLSFYSGLTYSSTFLILAIISPIWGKIADKRGRKVMILRASLGMAFVLGAMGLVQNVFQLIGLRLLQGVFAGYISNSNALIATETPKEKSGYALGILSTGPVSGSLLGPLIGGALASIFSYRVTFFITGGLLLIVFFLSFFLVHEHFVPVESESGSLSAREVIGKLNQPKAVFGMFITTMIIQASNNSIAPIISLYVKELMHNGAGVTMVAGLIAAIPGIANMLAAPRLGELGDQIGTEKVLSVAFLFAMVFYIPMAFVPSIFWLGVFRFFIGISDGAMLPAVQSILSKRTPAAVTGRVFSWNQSFQALGNMIGPLLGSAVSGLFDYNTVFIATSVLVLINFILFRWLNGRSVA</sequence>
<reference evidence="9 10" key="1">
    <citation type="submission" date="2017-05" db="EMBL/GenBank/DDBJ databases">
        <title>Genome sequence of Pediococcus pentosaceus strain SRCM100892.</title>
        <authorList>
            <person name="Cho S.H."/>
        </authorList>
    </citation>
    <scope>NUCLEOTIDE SEQUENCE [LARGE SCALE GENOMIC DNA]</scope>
    <source>
        <strain evidence="9 10">SRCM100892</strain>
    </source>
</reference>
<evidence type="ECO:0000313" key="10">
    <source>
        <dbReference type="Proteomes" id="UP000196118"/>
    </source>
</evidence>
<keyword evidence="3" id="KW-1003">Cell membrane</keyword>
<dbReference type="AlphaFoldDB" id="A0A1Y0VNL6"/>
<feature type="domain" description="Major facilitator superfamily (MFS) profile" evidence="8">
    <location>
        <begin position="20"/>
        <end position="408"/>
    </location>
</feature>
<dbReference type="InterPro" id="IPR036259">
    <property type="entry name" value="MFS_trans_sf"/>
</dbReference>
<name>A0A1Y0VNL6_PEDPE</name>
<evidence type="ECO:0000259" key="8">
    <source>
        <dbReference type="PROSITE" id="PS50850"/>
    </source>
</evidence>
<feature type="transmembrane region" description="Helical" evidence="7">
    <location>
        <begin position="21"/>
        <end position="45"/>
    </location>
</feature>
<organism evidence="9 10">
    <name type="scientific">Pediococcus pentosaceus</name>
    <dbReference type="NCBI Taxonomy" id="1255"/>
    <lineage>
        <taxon>Bacteria</taxon>
        <taxon>Bacillati</taxon>
        <taxon>Bacillota</taxon>
        <taxon>Bacilli</taxon>
        <taxon>Lactobacillales</taxon>
        <taxon>Lactobacillaceae</taxon>
        <taxon>Pediococcus</taxon>
    </lineage>
</organism>
<feature type="transmembrane region" description="Helical" evidence="7">
    <location>
        <begin position="386"/>
        <end position="403"/>
    </location>
</feature>
<dbReference type="GO" id="GO:0005886">
    <property type="term" value="C:plasma membrane"/>
    <property type="evidence" value="ECO:0007669"/>
    <property type="project" value="UniProtKB-SubCell"/>
</dbReference>
<accession>A0A1Y0VNL6</accession>
<dbReference type="PROSITE" id="PS50850">
    <property type="entry name" value="MFS"/>
    <property type="match status" value="1"/>
</dbReference>
<feature type="transmembrane region" description="Helical" evidence="7">
    <location>
        <begin position="178"/>
        <end position="198"/>
    </location>
</feature>
<evidence type="ECO:0000256" key="4">
    <source>
        <dbReference type="ARBA" id="ARBA00022692"/>
    </source>
</evidence>
<dbReference type="PANTHER" id="PTHR43414">
    <property type="entry name" value="MULTIDRUG RESISTANCE PROTEIN MDTG"/>
    <property type="match status" value="1"/>
</dbReference>
<evidence type="ECO:0000256" key="1">
    <source>
        <dbReference type="ARBA" id="ARBA00004651"/>
    </source>
</evidence>
<feature type="transmembrane region" description="Helical" evidence="7">
    <location>
        <begin position="259"/>
        <end position="280"/>
    </location>
</feature>
<keyword evidence="2" id="KW-0813">Transport</keyword>
<feature type="transmembrane region" description="Helical" evidence="7">
    <location>
        <begin position="91"/>
        <end position="113"/>
    </location>
</feature>
<dbReference type="PANTHER" id="PTHR43414:SF6">
    <property type="entry name" value="MULTIDRUG RESISTANCE PROTEIN MDTG"/>
    <property type="match status" value="1"/>
</dbReference>
<feature type="transmembrane region" description="Helical" evidence="7">
    <location>
        <begin position="226"/>
        <end position="252"/>
    </location>
</feature>
<dbReference type="Pfam" id="PF07690">
    <property type="entry name" value="MFS_1"/>
    <property type="match status" value="1"/>
</dbReference>
<evidence type="ECO:0000256" key="7">
    <source>
        <dbReference type="SAM" id="Phobius"/>
    </source>
</evidence>
<dbReference type="Proteomes" id="UP000196118">
    <property type="component" value="Chromosome"/>
</dbReference>
<dbReference type="Gene3D" id="1.20.1250.20">
    <property type="entry name" value="MFS general substrate transporter like domains"/>
    <property type="match status" value="2"/>
</dbReference>
<dbReference type="EMBL" id="CP021474">
    <property type="protein sequence ID" value="ARW19074.1"/>
    <property type="molecule type" value="Genomic_DNA"/>
</dbReference>
<keyword evidence="6 7" id="KW-0472">Membrane</keyword>
<dbReference type="InterPro" id="IPR020846">
    <property type="entry name" value="MFS_dom"/>
</dbReference>
<feature type="transmembrane region" description="Helical" evidence="7">
    <location>
        <begin position="147"/>
        <end position="171"/>
    </location>
</feature>
<evidence type="ECO:0000256" key="5">
    <source>
        <dbReference type="ARBA" id="ARBA00022989"/>
    </source>
</evidence>
<feature type="transmembrane region" description="Helical" evidence="7">
    <location>
        <begin position="57"/>
        <end position="79"/>
    </location>
</feature>
<evidence type="ECO:0000256" key="3">
    <source>
        <dbReference type="ARBA" id="ARBA00022475"/>
    </source>
</evidence>
<dbReference type="CDD" id="cd17391">
    <property type="entry name" value="MFS_MdtG_MDR_like"/>
    <property type="match status" value="1"/>
</dbReference>
<keyword evidence="5 7" id="KW-1133">Transmembrane helix</keyword>
<dbReference type="InterPro" id="IPR011701">
    <property type="entry name" value="MFS"/>
</dbReference>
<evidence type="ECO:0000256" key="6">
    <source>
        <dbReference type="ARBA" id="ARBA00023136"/>
    </source>
</evidence>
<gene>
    <name evidence="9" type="ORF">S100892_00469</name>
</gene>
<evidence type="ECO:0000313" key="9">
    <source>
        <dbReference type="EMBL" id="ARW19074.1"/>
    </source>
</evidence>
<proteinExistence type="predicted"/>
<comment type="subcellular location">
    <subcellularLocation>
        <location evidence="1">Cell membrane</location>
        <topology evidence="1">Multi-pass membrane protein</topology>
    </subcellularLocation>
</comment>
<protein>
    <submittedName>
        <fullName evidence="9">Multidrug resistance protein MdtG</fullName>
    </submittedName>
</protein>
<dbReference type="GO" id="GO:0022857">
    <property type="term" value="F:transmembrane transporter activity"/>
    <property type="evidence" value="ECO:0007669"/>
    <property type="project" value="InterPro"/>
</dbReference>
<keyword evidence="4 7" id="KW-0812">Transmembrane</keyword>